<dbReference type="Pfam" id="PF09588">
    <property type="entry name" value="YqaJ"/>
    <property type="match status" value="1"/>
</dbReference>
<dbReference type="EMBL" id="DVKS01000147">
    <property type="protein sequence ID" value="HIT42109.1"/>
    <property type="molecule type" value="Genomic_DNA"/>
</dbReference>
<proteinExistence type="predicted"/>
<evidence type="ECO:0000256" key="1">
    <source>
        <dbReference type="ARBA" id="ARBA00022801"/>
    </source>
</evidence>
<sequence length="310" mass="36091">MGIIKTPTAGMSRQEWLKLRKTGIGGSDAGAVCGVNPYASPIHVYLDKTQEEARERDNEPMRQGRDLEDYVARRFAEATGLKVRRSRYLYRDSEYPFMLADVDRLIVGHDAGLECKTASPYQEDAWKDGAIPPHYRIQCLHYMAVTGKKEWYLAVVILGKGFQYRKLVWDDDLIRKLRIVEEAFWTRYVLPRKMPEPDGSMAFGEALGQHYPKAVSGSSIRLEGFDKRLERREVLLKEIKELEQEQRKIEQELKVYLKDRESAKSSRYQVTWMNVETARLDAVRLKEEQPEIYQQYVKVNHSRRLTVKVA</sequence>
<dbReference type="InterPro" id="IPR011335">
    <property type="entry name" value="Restrct_endonuc-II-like"/>
</dbReference>
<protein>
    <submittedName>
        <fullName evidence="4">YqaJ viral recombinase family protein</fullName>
    </submittedName>
</protein>
<dbReference type="AlphaFoldDB" id="A0A9D1GL43"/>
<name>A0A9D1GL43_9FIRM</name>
<dbReference type="InterPro" id="IPR051703">
    <property type="entry name" value="NF-kappa-B_Signaling_Reg"/>
</dbReference>
<feature type="domain" description="YqaJ viral recombinase" evidence="3">
    <location>
        <begin position="15"/>
        <end position="148"/>
    </location>
</feature>
<keyword evidence="2" id="KW-0175">Coiled coil</keyword>
<feature type="coiled-coil region" evidence="2">
    <location>
        <begin position="225"/>
        <end position="259"/>
    </location>
</feature>
<keyword evidence="1" id="KW-0378">Hydrolase</keyword>
<dbReference type="InterPro" id="IPR017482">
    <property type="entry name" value="Lambda-type_endonuclease"/>
</dbReference>
<accession>A0A9D1GL43</accession>
<evidence type="ECO:0000313" key="5">
    <source>
        <dbReference type="Proteomes" id="UP000886860"/>
    </source>
</evidence>
<organism evidence="4 5">
    <name type="scientific">Candidatus Caccovicinus merdipullorum</name>
    <dbReference type="NCBI Taxonomy" id="2840724"/>
    <lineage>
        <taxon>Bacteria</taxon>
        <taxon>Bacillati</taxon>
        <taxon>Bacillota</taxon>
        <taxon>Clostridia</taxon>
        <taxon>Eubacteriales</taxon>
        <taxon>Candidatus Caccovicinus</taxon>
    </lineage>
</organism>
<dbReference type="PANTHER" id="PTHR46609:SF6">
    <property type="entry name" value="EXONUCLEASE, PHAGE-TYPE_RECB, C-TERMINAL DOMAIN-CONTAINING PROTEIN-RELATED"/>
    <property type="match status" value="1"/>
</dbReference>
<comment type="caution">
    <text evidence="4">The sequence shown here is derived from an EMBL/GenBank/DDBJ whole genome shotgun (WGS) entry which is preliminary data.</text>
</comment>
<evidence type="ECO:0000256" key="2">
    <source>
        <dbReference type="SAM" id="Coils"/>
    </source>
</evidence>
<evidence type="ECO:0000313" key="4">
    <source>
        <dbReference type="EMBL" id="HIT42109.1"/>
    </source>
</evidence>
<reference evidence="4" key="2">
    <citation type="journal article" date="2021" name="PeerJ">
        <title>Extensive microbial diversity within the chicken gut microbiome revealed by metagenomics and culture.</title>
        <authorList>
            <person name="Gilroy R."/>
            <person name="Ravi A."/>
            <person name="Getino M."/>
            <person name="Pursley I."/>
            <person name="Horton D.L."/>
            <person name="Alikhan N.F."/>
            <person name="Baker D."/>
            <person name="Gharbi K."/>
            <person name="Hall N."/>
            <person name="Watson M."/>
            <person name="Adriaenssens E.M."/>
            <person name="Foster-Nyarko E."/>
            <person name="Jarju S."/>
            <person name="Secka A."/>
            <person name="Antonio M."/>
            <person name="Oren A."/>
            <person name="Chaudhuri R.R."/>
            <person name="La Ragione R."/>
            <person name="Hildebrand F."/>
            <person name="Pallen M.J."/>
        </authorList>
    </citation>
    <scope>NUCLEOTIDE SEQUENCE</scope>
    <source>
        <strain evidence="4">CHK123-3438</strain>
    </source>
</reference>
<gene>
    <name evidence="4" type="ORF">IAB60_08455</name>
</gene>
<dbReference type="PANTHER" id="PTHR46609">
    <property type="entry name" value="EXONUCLEASE, PHAGE-TYPE/RECB, C-TERMINAL DOMAIN-CONTAINING PROTEIN"/>
    <property type="match status" value="1"/>
</dbReference>
<dbReference type="InterPro" id="IPR019080">
    <property type="entry name" value="YqaJ_viral_recombinase"/>
</dbReference>
<dbReference type="InterPro" id="IPR011604">
    <property type="entry name" value="PDDEXK-like_dom_sf"/>
</dbReference>
<dbReference type="NCBIfam" id="TIGR03033">
    <property type="entry name" value="phage_rel_nuc"/>
    <property type="match status" value="1"/>
</dbReference>
<reference evidence="4" key="1">
    <citation type="submission" date="2020-10" db="EMBL/GenBank/DDBJ databases">
        <authorList>
            <person name="Gilroy R."/>
        </authorList>
    </citation>
    <scope>NUCLEOTIDE SEQUENCE</scope>
    <source>
        <strain evidence="4">CHK123-3438</strain>
    </source>
</reference>
<dbReference type="SUPFAM" id="SSF52980">
    <property type="entry name" value="Restriction endonuclease-like"/>
    <property type="match status" value="1"/>
</dbReference>
<evidence type="ECO:0000259" key="3">
    <source>
        <dbReference type="Pfam" id="PF09588"/>
    </source>
</evidence>
<dbReference type="Gene3D" id="3.90.320.10">
    <property type="match status" value="1"/>
</dbReference>
<dbReference type="GO" id="GO:0016787">
    <property type="term" value="F:hydrolase activity"/>
    <property type="evidence" value="ECO:0007669"/>
    <property type="project" value="UniProtKB-KW"/>
</dbReference>
<dbReference type="Proteomes" id="UP000886860">
    <property type="component" value="Unassembled WGS sequence"/>
</dbReference>